<evidence type="ECO:0000256" key="3">
    <source>
        <dbReference type="SAM" id="MobiDB-lite"/>
    </source>
</evidence>
<dbReference type="GO" id="GO:0006360">
    <property type="term" value="P:transcription by RNA polymerase I"/>
    <property type="evidence" value="ECO:0007669"/>
    <property type="project" value="TreeGrafter"/>
</dbReference>
<feature type="compositionally biased region" description="Acidic residues" evidence="3">
    <location>
        <begin position="1"/>
        <end position="24"/>
    </location>
</feature>
<dbReference type="GO" id="GO:0042797">
    <property type="term" value="P:tRNA transcription by RNA polymerase III"/>
    <property type="evidence" value="ECO:0007669"/>
    <property type="project" value="TreeGrafter"/>
</dbReference>
<dbReference type="InterPro" id="IPR036161">
    <property type="entry name" value="RPB6/omega-like_sf"/>
</dbReference>
<evidence type="ECO:0000313" key="4">
    <source>
        <dbReference type="EMBL" id="QHT25402.1"/>
    </source>
</evidence>
<dbReference type="Gene3D" id="3.90.940.10">
    <property type="match status" value="1"/>
</dbReference>
<reference evidence="4" key="1">
    <citation type="journal article" date="2020" name="Nature">
        <title>Giant virus diversity and host interactions through global metagenomics.</title>
        <authorList>
            <person name="Schulz F."/>
            <person name="Roux S."/>
            <person name="Paez-Espino D."/>
            <person name="Jungbluth S."/>
            <person name="Walsh D.A."/>
            <person name="Denef V.J."/>
            <person name="McMahon K.D."/>
            <person name="Konstantinidis K.T."/>
            <person name="Eloe-Fadrosh E.A."/>
            <person name="Kyrpides N.C."/>
            <person name="Woyke T."/>
        </authorList>
    </citation>
    <scope>NUCLEOTIDE SEQUENCE</scope>
    <source>
        <strain evidence="4">GVMAG-M-3300023179-152</strain>
    </source>
</reference>
<keyword evidence="2" id="KW-0804">Transcription</keyword>
<dbReference type="SMART" id="SM01409">
    <property type="entry name" value="RNA_pol_Rpb6"/>
    <property type="match status" value="1"/>
</dbReference>
<dbReference type="EMBL" id="MN739766">
    <property type="protein sequence ID" value="QHT25402.1"/>
    <property type="molecule type" value="Genomic_DNA"/>
</dbReference>
<accession>A0A6C0E9I1</accession>
<dbReference type="Pfam" id="PF01192">
    <property type="entry name" value="RNA_pol_Rpb6"/>
    <property type="match status" value="1"/>
</dbReference>
<sequence>MDNDYEDDIESINEEQEEQEEENYQEPNDAQIRNKISKVIKNDADGDDDEDDEDENDDDDDEIELAEEEDVEAEDEDDIFEENEENKNKPKQNINIRPSFNGLDDISDDEDDEDDDYDDNYLQKFDEKTQQNIISEYHPELQTHNYNEVEILSRVVRDGDGNIIDPLHQTLPFITRYEKAKILGERAKQINAGAPIFVEVEPSVIDGYLIALKEFEEKKIPFIIKRPLPNGGCEYWKFKDLELL</sequence>
<feature type="compositionally biased region" description="Acidic residues" evidence="3">
    <location>
        <begin position="105"/>
        <end position="119"/>
    </location>
</feature>
<dbReference type="PANTHER" id="PTHR47227">
    <property type="entry name" value="DNA-DIRECTED RNA POLYMERASE SUBUNIT K"/>
    <property type="match status" value="1"/>
</dbReference>
<evidence type="ECO:0000256" key="1">
    <source>
        <dbReference type="ARBA" id="ARBA00022478"/>
    </source>
</evidence>
<dbReference type="GO" id="GO:0000428">
    <property type="term" value="C:DNA-directed RNA polymerase complex"/>
    <property type="evidence" value="ECO:0007669"/>
    <property type="project" value="UniProtKB-KW"/>
</dbReference>
<evidence type="ECO:0000256" key="2">
    <source>
        <dbReference type="ARBA" id="ARBA00023163"/>
    </source>
</evidence>
<dbReference type="SUPFAM" id="SSF63562">
    <property type="entry name" value="RPB6/omega subunit-like"/>
    <property type="match status" value="1"/>
</dbReference>
<name>A0A6C0E9I1_9ZZZZ</name>
<keyword evidence="1" id="KW-0240">DNA-directed RNA polymerase</keyword>
<dbReference type="GO" id="GO:0003677">
    <property type="term" value="F:DNA binding"/>
    <property type="evidence" value="ECO:0007669"/>
    <property type="project" value="InterPro"/>
</dbReference>
<feature type="region of interest" description="Disordered" evidence="3">
    <location>
        <begin position="1"/>
        <end position="119"/>
    </location>
</feature>
<proteinExistence type="predicted"/>
<dbReference type="InterPro" id="IPR006110">
    <property type="entry name" value="Pol_omega/Rpo6/RPB6"/>
</dbReference>
<dbReference type="GO" id="GO:0006366">
    <property type="term" value="P:transcription by RNA polymerase II"/>
    <property type="evidence" value="ECO:0007669"/>
    <property type="project" value="TreeGrafter"/>
</dbReference>
<feature type="compositionally biased region" description="Acidic residues" evidence="3">
    <location>
        <begin position="45"/>
        <end position="84"/>
    </location>
</feature>
<dbReference type="GO" id="GO:0003899">
    <property type="term" value="F:DNA-directed RNA polymerase activity"/>
    <property type="evidence" value="ECO:0007669"/>
    <property type="project" value="InterPro"/>
</dbReference>
<dbReference type="PANTHER" id="PTHR47227:SF5">
    <property type="entry name" value="DNA-DIRECTED RNA POLYMERASES I, II, AND III SUBUNIT RPABC2"/>
    <property type="match status" value="1"/>
</dbReference>
<dbReference type="AlphaFoldDB" id="A0A6C0E9I1"/>
<protein>
    <submittedName>
        <fullName evidence="4">Uncharacterized protein</fullName>
    </submittedName>
</protein>
<organism evidence="4">
    <name type="scientific">viral metagenome</name>
    <dbReference type="NCBI Taxonomy" id="1070528"/>
    <lineage>
        <taxon>unclassified sequences</taxon>
        <taxon>metagenomes</taxon>
        <taxon>organismal metagenomes</taxon>
    </lineage>
</organism>